<sequence length="591" mass="65885">MDEENQDQVIFTKAEKINLWNFLKYDLSKYKDEGKERIAWYMYDWANQSIASAAFAVLLPVFLNNIAADEAYKGSLTVPCPDVCTLQGGCPGTKYPCKACVVGEGVFQWNPKAASITPIVPKTVDFMFPVGPFEFAMKVTSLSVALQAFLYITCGPMGDYGTHRKKGLVISTVLCCICLFLYLAITKPSMYVYAGILTILMNGFYGLGTVFYNSFLPLLASEHKDYKASNGDLRLWQRIQNAMSGIGVVIGYVAGIITCVVCAMIALGLTKKDGSSFLPGFGYRIGTRAALAFCGGWFMLFSLWTFKYMREYPGKDLPAGERLIFKGWINTYRTLREIMKYPETAKFALAWFVYSDACSTLSTVGVLAGTNILCMNATQILYVVIEVHVVAIFGCYFFFWLEGHFKIPVKYVLMMLVLINVFISAWGMSGFFESSQVGMRHVWELFWPFGFFYGLLIGALHGYSRATWADLSPPGKESEFFAFYAITDKGSSWLGPLVCAEIYNKTNSICAAFFFLCGMSILGIILIFWVDHEKGMSDVGRVPEREAHMFEEVTLASIEKITVMDLPQGHVVELAEMDGKDSSGTDSPVNS</sequence>
<keyword evidence="6 7" id="KW-0472">Membrane</keyword>
<evidence type="ECO:0000256" key="5">
    <source>
        <dbReference type="ARBA" id="ARBA00022989"/>
    </source>
</evidence>
<evidence type="ECO:0000256" key="6">
    <source>
        <dbReference type="ARBA" id="ARBA00023136"/>
    </source>
</evidence>
<dbReference type="AlphaFoldDB" id="L1ICV9"/>
<accession>L1ICV9</accession>
<name>L1ICV9_GUITC</name>
<dbReference type="InterPro" id="IPR024671">
    <property type="entry name" value="Atg22-like"/>
</dbReference>
<comment type="similarity">
    <text evidence="2">Belongs to the ATG22 family.</text>
</comment>
<feature type="transmembrane region" description="Helical" evidence="7">
    <location>
        <begin position="191"/>
        <end position="220"/>
    </location>
</feature>
<keyword evidence="3" id="KW-0813">Transport</keyword>
<dbReference type="PANTHER" id="PTHR23519:SF1">
    <property type="entry name" value="AUTOPHAGY-RELATED PROTEIN 22"/>
    <property type="match status" value="1"/>
</dbReference>
<dbReference type="GO" id="GO:0012505">
    <property type="term" value="C:endomembrane system"/>
    <property type="evidence" value="ECO:0007669"/>
    <property type="project" value="UniProtKB-SubCell"/>
</dbReference>
<dbReference type="Proteomes" id="UP000011087">
    <property type="component" value="Unassembled WGS sequence"/>
</dbReference>
<feature type="transmembrane region" description="Helical" evidence="7">
    <location>
        <begin position="509"/>
        <end position="530"/>
    </location>
</feature>
<feature type="transmembrane region" description="Helical" evidence="7">
    <location>
        <begin position="380"/>
        <end position="399"/>
    </location>
</feature>
<keyword evidence="10" id="KW-1185">Reference proteome</keyword>
<evidence type="ECO:0000256" key="4">
    <source>
        <dbReference type="ARBA" id="ARBA00022692"/>
    </source>
</evidence>
<feature type="transmembrane region" description="Helical" evidence="7">
    <location>
        <begin position="411"/>
        <end position="433"/>
    </location>
</feature>
<feature type="transmembrane region" description="Helical" evidence="7">
    <location>
        <begin position="445"/>
        <end position="463"/>
    </location>
</feature>
<reference evidence="10" key="2">
    <citation type="submission" date="2012-11" db="EMBL/GenBank/DDBJ databases">
        <authorList>
            <person name="Kuo A."/>
            <person name="Curtis B.A."/>
            <person name="Tanifuji G."/>
            <person name="Burki F."/>
            <person name="Gruber A."/>
            <person name="Irimia M."/>
            <person name="Maruyama S."/>
            <person name="Arias M.C."/>
            <person name="Ball S.G."/>
            <person name="Gile G.H."/>
            <person name="Hirakawa Y."/>
            <person name="Hopkins J.F."/>
            <person name="Rensing S.A."/>
            <person name="Schmutz J."/>
            <person name="Symeonidi A."/>
            <person name="Elias M."/>
            <person name="Eveleigh R.J."/>
            <person name="Herman E.K."/>
            <person name="Klute M.J."/>
            <person name="Nakayama T."/>
            <person name="Obornik M."/>
            <person name="Reyes-Prieto A."/>
            <person name="Armbrust E.V."/>
            <person name="Aves S.J."/>
            <person name="Beiko R.G."/>
            <person name="Coutinho P."/>
            <person name="Dacks J.B."/>
            <person name="Durnford D.G."/>
            <person name="Fast N.M."/>
            <person name="Green B.R."/>
            <person name="Grisdale C."/>
            <person name="Hempe F."/>
            <person name="Henrissat B."/>
            <person name="Hoppner M.P."/>
            <person name="Ishida K.-I."/>
            <person name="Kim E."/>
            <person name="Koreny L."/>
            <person name="Kroth P.G."/>
            <person name="Liu Y."/>
            <person name="Malik S.-B."/>
            <person name="Maier U.G."/>
            <person name="McRose D."/>
            <person name="Mock T."/>
            <person name="Neilson J.A."/>
            <person name="Onodera N.T."/>
            <person name="Poole A.M."/>
            <person name="Pritham E.J."/>
            <person name="Richards T.A."/>
            <person name="Rocap G."/>
            <person name="Roy S.W."/>
            <person name="Sarai C."/>
            <person name="Schaack S."/>
            <person name="Shirato S."/>
            <person name="Slamovits C.H."/>
            <person name="Spencer D.F."/>
            <person name="Suzuki S."/>
            <person name="Worden A.Z."/>
            <person name="Zauner S."/>
            <person name="Barry K."/>
            <person name="Bell C."/>
            <person name="Bharti A.K."/>
            <person name="Crow J.A."/>
            <person name="Grimwood J."/>
            <person name="Kramer R."/>
            <person name="Lindquist E."/>
            <person name="Lucas S."/>
            <person name="Salamov A."/>
            <person name="McFadden G.I."/>
            <person name="Lane C.E."/>
            <person name="Keeling P.J."/>
            <person name="Gray M.W."/>
            <person name="Grigoriev I.V."/>
            <person name="Archibald J.M."/>
        </authorList>
    </citation>
    <scope>NUCLEOTIDE SEQUENCE</scope>
    <source>
        <strain evidence="10">CCMP2712</strain>
    </source>
</reference>
<evidence type="ECO:0000313" key="8">
    <source>
        <dbReference type="EMBL" id="EKX34073.1"/>
    </source>
</evidence>
<reference evidence="9" key="3">
    <citation type="submission" date="2016-03" db="UniProtKB">
        <authorList>
            <consortium name="EnsemblProtists"/>
        </authorList>
    </citation>
    <scope>IDENTIFICATION</scope>
</reference>
<dbReference type="STRING" id="905079.L1ICV9"/>
<gene>
    <name evidence="8" type="ORF">GUITHDRAFT_147474</name>
</gene>
<dbReference type="OrthoDB" id="192733at2759"/>
<protein>
    <recommendedName>
        <fullName evidence="11">Autophagy-related protein</fullName>
    </recommendedName>
</protein>
<dbReference type="OMA" id="QQQWEMY"/>
<dbReference type="EnsemblProtists" id="EKX34073">
    <property type="protein sequence ID" value="EKX34073"/>
    <property type="gene ID" value="GUITHDRAFT_147474"/>
</dbReference>
<keyword evidence="4 7" id="KW-0812">Transmembrane</keyword>
<reference evidence="8 10" key="1">
    <citation type="journal article" date="2012" name="Nature">
        <title>Algal genomes reveal evolutionary mosaicism and the fate of nucleomorphs.</title>
        <authorList>
            <consortium name="DOE Joint Genome Institute"/>
            <person name="Curtis B.A."/>
            <person name="Tanifuji G."/>
            <person name="Burki F."/>
            <person name="Gruber A."/>
            <person name="Irimia M."/>
            <person name="Maruyama S."/>
            <person name="Arias M.C."/>
            <person name="Ball S.G."/>
            <person name="Gile G.H."/>
            <person name="Hirakawa Y."/>
            <person name="Hopkins J.F."/>
            <person name="Kuo A."/>
            <person name="Rensing S.A."/>
            <person name="Schmutz J."/>
            <person name="Symeonidi A."/>
            <person name="Elias M."/>
            <person name="Eveleigh R.J."/>
            <person name="Herman E.K."/>
            <person name="Klute M.J."/>
            <person name="Nakayama T."/>
            <person name="Obornik M."/>
            <person name="Reyes-Prieto A."/>
            <person name="Armbrust E.V."/>
            <person name="Aves S.J."/>
            <person name="Beiko R.G."/>
            <person name="Coutinho P."/>
            <person name="Dacks J.B."/>
            <person name="Durnford D.G."/>
            <person name="Fast N.M."/>
            <person name="Green B.R."/>
            <person name="Grisdale C.J."/>
            <person name="Hempel F."/>
            <person name="Henrissat B."/>
            <person name="Hoppner M.P."/>
            <person name="Ishida K."/>
            <person name="Kim E."/>
            <person name="Koreny L."/>
            <person name="Kroth P.G."/>
            <person name="Liu Y."/>
            <person name="Malik S.B."/>
            <person name="Maier U.G."/>
            <person name="McRose D."/>
            <person name="Mock T."/>
            <person name="Neilson J.A."/>
            <person name="Onodera N.T."/>
            <person name="Poole A.M."/>
            <person name="Pritham E.J."/>
            <person name="Richards T.A."/>
            <person name="Rocap G."/>
            <person name="Roy S.W."/>
            <person name="Sarai C."/>
            <person name="Schaack S."/>
            <person name="Shirato S."/>
            <person name="Slamovits C.H."/>
            <person name="Spencer D.F."/>
            <person name="Suzuki S."/>
            <person name="Worden A.Z."/>
            <person name="Zauner S."/>
            <person name="Barry K."/>
            <person name="Bell C."/>
            <person name="Bharti A.K."/>
            <person name="Crow J.A."/>
            <person name="Grimwood J."/>
            <person name="Kramer R."/>
            <person name="Lindquist E."/>
            <person name="Lucas S."/>
            <person name="Salamov A."/>
            <person name="McFadden G.I."/>
            <person name="Lane C.E."/>
            <person name="Keeling P.J."/>
            <person name="Gray M.W."/>
            <person name="Grigoriev I.V."/>
            <person name="Archibald J.M."/>
        </authorList>
    </citation>
    <scope>NUCLEOTIDE SEQUENCE</scope>
    <source>
        <strain evidence="8 10">CCMP2712</strain>
    </source>
</reference>
<comment type="subcellular location">
    <subcellularLocation>
        <location evidence="1">Endomembrane system</location>
        <topology evidence="1">Multi-pass membrane protein</topology>
    </subcellularLocation>
</comment>
<dbReference type="eggNOG" id="ENOG502QR9I">
    <property type="taxonomic scope" value="Eukaryota"/>
</dbReference>
<evidence type="ECO:0000256" key="2">
    <source>
        <dbReference type="ARBA" id="ARBA00006978"/>
    </source>
</evidence>
<evidence type="ECO:0000256" key="1">
    <source>
        <dbReference type="ARBA" id="ARBA00004127"/>
    </source>
</evidence>
<feature type="transmembrane region" description="Helical" evidence="7">
    <location>
        <begin position="167"/>
        <end position="185"/>
    </location>
</feature>
<feature type="transmembrane region" description="Helical" evidence="7">
    <location>
        <begin position="241"/>
        <end position="269"/>
    </location>
</feature>
<organism evidence="8">
    <name type="scientific">Guillardia theta (strain CCMP2712)</name>
    <name type="common">Cryptophyte</name>
    <dbReference type="NCBI Taxonomy" id="905079"/>
    <lineage>
        <taxon>Eukaryota</taxon>
        <taxon>Cryptophyceae</taxon>
        <taxon>Pyrenomonadales</taxon>
        <taxon>Geminigeraceae</taxon>
        <taxon>Guillardia</taxon>
    </lineage>
</organism>
<feature type="transmembrane region" description="Helical" evidence="7">
    <location>
        <begin position="289"/>
        <end position="306"/>
    </location>
</feature>
<evidence type="ECO:0000313" key="10">
    <source>
        <dbReference type="Proteomes" id="UP000011087"/>
    </source>
</evidence>
<dbReference type="GeneID" id="17290823"/>
<dbReference type="PANTHER" id="PTHR23519">
    <property type="entry name" value="AUTOPHAGY-RELATED PROTEIN 22"/>
    <property type="match status" value="1"/>
</dbReference>
<proteinExistence type="inferred from homology"/>
<dbReference type="HOGENOM" id="CLU_017518_1_0_1"/>
<feature type="transmembrane region" description="Helical" evidence="7">
    <location>
        <begin position="45"/>
        <end position="63"/>
    </location>
</feature>
<dbReference type="Gene3D" id="1.20.1250.20">
    <property type="entry name" value="MFS general substrate transporter like domains"/>
    <property type="match status" value="1"/>
</dbReference>
<dbReference type="EMBL" id="JH993120">
    <property type="protein sequence ID" value="EKX34073.1"/>
    <property type="molecule type" value="Genomic_DNA"/>
</dbReference>
<keyword evidence="5 7" id="KW-1133">Transmembrane helix</keyword>
<evidence type="ECO:0000256" key="3">
    <source>
        <dbReference type="ARBA" id="ARBA00022448"/>
    </source>
</evidence>
<dbReference type="PaxDb" id="55529-EKX34073"/>
<dbReference type="RefSeq" id="XP_005821053.1">
    <property type="nucleotide sequence ID" value="XM_005820996.1"/>
</dbReference>
<dbReference type="SUPFAM" id="SSF103473">
    <property type="entry name" value="MFS general substrate transporter"/>
    <property type="match status" value="1"/>
</dbReference>
<evidence type="ECO:0000313" key="9">
    <source>
        <dbReference type="EnsemblProtists" id="EKX34073"/>
    </source>
</evidence>
<dbReference type="InterPro" id="IPR036259">
    <property type="entry name" value="MFS_trans_sf"/>
</dbReference>
<dbReference type="Pfam" id="PF11700">
    <property type="entry name" value="ATG22"/>
    <property type="match status" value="1"/>
</dbReference>
<dbReference type="KEGG" id="gtt:GUITHDRAFT_147474"/>
<dbReference type="InterPro" id="IPR050495">
    <property type="entry name" value="ATG22/LtaA_families"/>
</dbReference>
<evidence type="ECO:0008006" key="11">
    <source>
        <dbReference type="Google" id="ProtNLM"/>
    </source>
</evidence>
<feature type="transmembrane region" description="Helical" evidence="7">
    <location>
        <begin position="135"/>
        <end position="155"/>
    </location>
</feature>
<feature type="transmembrane region" description="Helical" evidence="7">
    <location>
        <begin position="347"/>
        <end position="368"/>
    </location>
</feature>
<evidence type="ECO:0000256" key="7">
    <source>
        <dbReference type="SAM" id="Phobius"/>
    </source>
</evidence>